<dbReference type="AlphaFoldDB" id="F4NY42"/>
<sequence length="326" mass="37516">MDGHADMDTKESHGLFQFTGFSDDLFNVEPARQRHFIDRTYVPTDTIDGWFKQTPIEAAQHFNTKHGPTHTLYTIEYHYAQHNYSAALDLCHQWLQSNASSKTLFNPRDVLEIAARCEMRTGRPEKAYELMQQIPESMHDPCVLFLRGRILCATQRFNRSLVCFLDYLNIRGEDYTAWTEISHVCSALARCKVKQVDETLCNNCVGNNEDISDETVSQVFLTAYLSIQKALYYLERSHRIFSRPENPFAMAHWRTEVACIKQKLDELVSMLKQMGQYVDENSYKNATIDQDKLAEAGLDENVIHRLMTKLVETKSAEHDAVNAVSS</sequence>
<evidence type="ECO:0000313" key="1">
    <source>
        <dbReference type="EMBL" id="EGF81948.1"/>
    </source>
</evidence>
<accession>F4NY42</accession>
<gene>
    <name evidence="1" type="ORF">BATDEDRAFT_34689</name>
</gene>
<keyword evidence="2" id="KW-1185">Reference proteome</keyword>
<dbReference type="Proteomes" id="UP000007241">
    <property type="component" value="Unassembled WGS sequence"/>
</dbReference>
<dbReference type="EMBL" id="GL882881">
    <property type="protein sequence ID" value="EGF81948.1"/>
    <property type="molecule type" value="Genomic_DNA"/>
</dbReference>
<dbReference type="SUPFAM" id="SSF48452">
    <property type="entry name" value="TPR-like"/>
    <property type="match status" value="1"/>
</dbReference>
<reference evidence="1 2" key="1">
    <citation type="submission" date="2009-12" db="EMBL/GenBank/DDBJ databases">
        <title>The draft genome of Batrachochytrium dendrobatidis.</title>
        <authorList>
            <consortium name="US DOE Joint Genome Institute (JGI-PGF)"/>
            <person name="Kuo A."/>
            <person name="Salamov A."/>
            <person name="Schmutz J."/>
            <person name="Lucas S."/>
            <person name="Pitluck S."/>
            <person name="Rosenblum E."/>
            <person name="Stajich J."/>
            <person name="Eisen M."/>
            <person name="Grigoriev I.V."/>
        </authorList>
    </citation>
    <scope>NUCLEOTIDE SEQUENCE [LARGE SCALE GENOMIC DNA]</scope>
    <source>
        <strain evidence="2">JAM81 / FGSC 10211</strain>
    </source>
</reference>
<organism evidence="1 2">
    <name type="scientific">Batrachochytrium dendrobatidis (strain JAM81 / FGSC 10211)</name>
    <name type="common">Frog chytrid fungus</name>
    <dbReference type="NCBI Taxonomy" id="684364"/>
    <lineage>
        <taxon>Eukaryota</taxon>
        <taxon>Fungi</taxon>
        <taxon>Fungi incertae sedis</taxon>
        <taxon>Chytridiomycota</taxon>
        <taxon>Chytridiomycota incertae sedis</taxon>
        <taxon>Chytridiomycetes</taxon>
        <taxon>Rhizophydiales</taxon>
        <taxon>Rhizophydiales incertae sedis</taxon>
        <taxon>Batrachochytrium</taxon>
    </lineage>
</organism>
<dbReference type="PANTHER" id="PTHR31919">
    <property type="entry name" value="ZINC FINGERS AND HOMEOBOXES PROTEIN 1, ISOFORM 2"/>
    <property type="match status" value="1"/>
</dbReference>
<dbReference type="OMA" id="ETDGWFH"/>
<dbReference type="PANTHER" id="PTHR31919:SF1">
    <property type="entry name" value="ZINC FINGERS AND HOMEOBOXES PROTEIN 1, ISOFORM 2"/>
    <property type="match status" value="1"/>
</dbReference>
<dbReference type="InterPro" id="IPR041404">
    <property type="entry name" value="DUF5588"/>
</dbReference>
<protein>
    <submittedName>
        <fullName evidence="1">Uncharacterized protein</fullName>
    </submittedName>
</protein>
<dbReference type="InterPro" id="IPR011990">
    <property type="entry name" value="TPR-like_helical_dom_sf"/>
</dbReference>
<name>F4NY42_BATDJ</name>
<proteinExistence type="predicted"/>
<dbReference type="OrthoDB" id="2124108at2759"/>
<evidence type="ECO:0000313" key="2">
    <source>
        <dbReference type="Proteomes" id="UP000007241"/>
    </source>
</evidence>
<dbReference type="Gene3D" id="1.25.40.10">
    <property type="entry name" value="Tetratricopeptide repeat domain"/>
    <property type="match status" value="1"/>
</dbReference>
<dbReference type="InParanoid" id="F4NY42"/>
<dbReference type="HOGENOM" id="CLU_852545_0_0_1"/>
<dbReference type="RefSeq" id="XP_006677452.1">
    <property type="nucleotide sequence ID" value="XM_006677389.1"/>
</dbReference>
<dbReference type="GeneID" id="18240534"/>